<name>A0AAW2HLN6_9NEOP</name>
<dbReference type="Pfam" id="PF24576">
    <property type="entry name" value="IR75A_N"/>
    <property type="match status" value="1"/>
</dbReference>
<dbReference type="InterPro" id="IPR057074">
    <property type="entry name" value="IR75A_N"/>
</dbReference>
<dbReference type="InterPro" id="IPR052192">
    <property type="entry name" value="Insect_Ionotropic_Sensory_Rcpt"/>
</dbReference>
<evidence type="ECO:0000259" key="12">
    <source>
        <dbReference type="Pfam" id="PF24576"/>
    </source>
</evidence>
<dbReference type="GO" id="GO:0005886">
    <property type="term" value="C:plasma membrane"/>
    <property type="evidence" value="ECO:0007669"/>
    <property type="project" value="UniProtKB-SubCell"/>
</dbReference>
<dbReference type="GO" id="GO:0015276">
    <property type="term" value="F:ligand-gated monoatomic ion channel activity"/>
    <property type="evidence" value="ECO:0007669"/>
    <property type="project" value="InterPro"/>
</dbReference>
<feature type="domain" description="Ionotropic receptor 75a N-terminal" evidence="12">
    <location>
        <begin position="81"/>
        <end position="210"/>
    </location>
</feature>
<accession>A0AAW2HLN6</accession>
<feature type="chain" id="PRO_5043755274" evidence="10">
    <location>
        <begin position="17"/>
        <end position="650"/>
    </location>
</feature>
<feature type="transmembrane region" description="Helical" evidence="9">
    <location>
        <begin position="333"/>
        <end position="352"/>
    </location>
</feature>
<evidence type="ECO:0000256" key="9">
    <source>
        <dbReference type="SAM" id="Phobius"/>
    </source>
</evidence>
<reference evidence="13" key="1">
    <citation type="journal article" date="2024" name="Gigascience">
        <title>Chromosome-level genome of the poultry shaft louse Menopon gallinae provides insight into the host-switching and adaptive evolution of parasitic lice.</title>
        <authorList>
            <person name="Xu Y."/>
            <person name="Ma L."/>
            <person name="Liu S."/>
            <person name="Liang Y."/>
            <person name="Liu Q."/>
            <person name="He Z."/>
            <person name="Tian L."/>
            <person name="Duan Y."/>
            <person name="Cai W."/>
            <person name="Li H."/>
            <person name="Song F."/>
        </authorList>
    </citation>
    <scope>NUCLEOTIDE SEQUENCE</scope>
    <source>
        <strain evidence="13">Cailab_2023a</strain>
    </source>
</reference>
<sequence length="650" mass="73194">MMKLLRLVTLFAACRAEDVHQFIRSFASDEFFWAPIYNAIDCSDEIEWARSVSAASHGLLVTHSTSEAFNSWADSTEIQTFLLNVNCPDAASTLKQANAAGFFRRPFQWLLIDKTVFDQPETENTTTDLELKWYWQILKSLEVLVDAEVRMTSKEEDGTIHVVGAYKLSVGGDLVKEDLAVWSPRDGLTLRTRAPTVVRRWDLQGVPFPGTIIVTHEDTLIHLEDMVDKHIDPTTKIVYPAVKHLTEMINASLILKVSKEWGVSVNGTWTGMIGDLQSGVSEIGISVAFALKERLSVVKFFEVLTTSARAKFIFVSPPLSFSSNIFTMPFDRMVWICSGAMVAISCVMLYLATKLETRTTGIVNVDAAGNVVLLEEVGRNDALKDSFGDVLMLSVGAICNQGAAVEPKGPSGRIIALFLYFSYMFLYVSYSGSIVALLQTSDTSIKTFKDLLESPLQVGADDVVYSRYYFKTETEPIRKALYEKKIAPKGEEPHFLPSEEGVKRVRKGLYAFHVEASIGYALIQKTFTEEEKCGLQEFEKSAFQNVDPLMVMRHRSPFNEHIRVGMKRVIETGLNDRAVRRIYTKKPTCSSKGSRFVSVGLLDCYHAFMIILYGIICAWGILFVERVVKPRIEKRQERLLRRKTEIDVYD</sequence>
<dbReference type="SUPFAM" id="SSF53850">
    <property type="entry name" value="Periplasmic binding protein-like II"/>
    <property type="match status" value="1"/>
</dbReference>
<evidence type="ECO:0000256" key="10">
    <source>
        <dbReference type="SAM" id="SignalP"/>
    </source>
</evidence>
<dbReference type="InterPro" id="IPR001320">
    <property type="entry name" value="Iontro_rcpt_C"/>
</dbReference>
<dbReference type="GO" id="GO:0050906">
    <property type="term" value="P:detection of stimulus involved in sensory perception"/>
    <property type="evidence" value="ECO:0007669"/>
    <property type="project" value="UniProtKB-ARBA"/>
</dbReference>
<evidence type="ECO:0000256" key="6">
    <source>
        <dbReference type="ARBA" id="ARBA00023136"/>
    </source>
</evidence>
<dbReference type="Pfam" id="PF00060">
    <property type="entry name" value="Lig_chan"/>
    <property type="match status" value="1"/>
</dbReference>
<keyword evidence="5 9" id="KW-1133">Transmembrane helix</keyword>
<comment type="caution">
    <text evidence="13">The sequence shown here is derived from an EMBL/GenBank/DDBJ whole genome shotgun (WGS) entry which is preliminary data.</text>
</comment>
<organism evidence="13">
    <name type="scientific">Menopon gallinae</name>
    <name type="common">poultry shaft louse</name>
    <dbReference type="NCBI Taxonomy" id="328185"/>
    <lineage>
        <taxon>Eukaryota</taxon>
        <taxon>Metazoa</taxon>
        <taxon>Ecdysozoa</taxon>
        <taxon>Arthropoda</taxon>
        <taxon>Hexapoda</taxon>
        <taxon>Insecta</taxon>
        <taxon>Pterygota</taxon>
        <taxon>Neoptera</taxon>
        <taxon>Paraneoptera</taxon>
        <taxon>Psocodea</taxon>
        <taxon>Troctomorpha</taxon>
        <taxon>Phthiraptera</taxon>
        <taxon>Amblycera</taxon>
        <taxon>Menoponidae</taxon>
        <taxon>Menopon</taxon>
    </lineage>
</organism>
<dbReference type="PANTHER" id="PTHR42643">
    <property type="entry name" value="IONOTROPIC RECEPTOR 20A-RELATED"/>
    <property type="match status" value="1"/>
</dbReference>
<evidence type="ECO:0000256" key="5">
    <source>
        <dbReference type="ARBA" id="ARBA00022989"/>
    </source>
</evidence>
<evidence type="ECO:0000256" key="3">
    <source>
        <dbReference type="ARBA" id="ARBA00022475"/>
    </source>
</evidence>
<feature type="transmembrane region" description="Helical" evidence="9">
    <location>
        <begin position="417"/>
        <end position="438"/>
    </location>
</feature>
<evidence type="ECO:0000313" key="13">
    <source>
        <dbReference type="EMBL" id="KAL0270714.1"/>
    </source>
</evidence>
<feature type="signal peptide" evidence="10">
    <location>
        <begin position="1"/>
        <end position="16"/>
    </location>
</feature>
<protein>
    <submittedName>
        <fullName evidence="13">Uncharacterized protein</fullName>
    </submittedName>
</protein>
<dbReference type="Gene3D" id="3.40.190.10">
    <property type="entry name" value="Periplasmic binding protein-like II"/>
    <property type="match status" value="1"/>
</dbReference>
<keyword evidence="10" id="KW-0732">Signal</keyword>
<dbReference type="PANTHER" id="PTHR42643:SF33">
    <property type="entry name" value="GLUTAMATE RECEPTOR 2-LIKE PROTEIN"/>
    <property type="match status" value="1"/>
</dbReference>
<keyword evidence="3" id="KW-1003">Cell membrane</keyword>
<dbReference type="AlphaFoldDB" id="A0AAW2HLN6"/>
<keyword evidence="4 9" id="KW-0812">Transmembrane</keyword>
<evidence type="ECO:0000256" key="4">
    <source>
        <dbReference type="ARBA" id="ARBA00022692"/>
    </source>
</evidence>
<dbReference type="EMBL" id="JARGDH010000004">
    <property type="protein sequence ID" value="KAL0270714.1"/>
    <property type="molecule type" value="Genomic_DNA"/>
</dbReference>
<evidence type="ECO:0000259" key="11">
    <source>
        <dbReference type="Pfam" id="PF00060"/>
    </source>
</evidence>
<comment type="similarity">
    <text evidence="2">Belongs to the glutamate-gated ion channel (TC 1.A.10.1) family.</text>
</comment>
<evidence type="ECO:0000256" key="2">
    <source>
        <dbReference type="ARBA" id="ARBA00008685"/>
    </source>
</evidence>
<evidence type="ECO:0000256" key="8">
    <source>
        <dbReference type="ARBA" id="ARBA00023180"/>
    </source>
</evidence>
<feature type="domain" description="Ionotropic glutamate receptor C-terminal" evidence="11">
    <location>
        <begin position="334"/>
        <end position="614"/>
    </location>
</feature>
<proteinExistence type="inferred from homology"/>
<comment type="subcellular location">
    <subcellularLocation>
        <location evidence="1">Cell membrane</location>
        <topology evidence="1">Multi-pass membrane protein</topology>
    </subcellularLocation>
</comment>
<feature type="transmembrane region" description="Helical" evidence="9">
    <location>
        <begin position="605"/>
        <end position="628"/>
    </location>
</feature>
<dbReference type="Gene3D" id="1.10.287.70">
    <property type="match status" value="1"/>
</dbReference>
<keyword evidence="7" id="KW-0675">Receptor</keyword>
<keyword evidence="8" id="KW-0325">Glycoprotein</keyword>
<evidence type="ECO:0000256" key="1">
    <source>
        <dbReference type="ARBA" id="ARBA00004651"/>
    </source>
</evidence>
<keyword evidence="6 9" id="KW-0472">Membrane</keyword>
<evidence type="ECO:0000256" key="7">
    <source>
        <dbReference type="ARBA" id="ARBA00023170"/>
    </source>
</evidence>
<gene>
    <name evidence="13" type="ORF">PYX00_008022</name>
</gene>